<evidence type="ECO:0000313" key="2">
    <source>
        <dbReference type="Proteomes" id="UP000267606"/>
    </source>
</evidence>
<accession>A0A183H383</accession>
<gene>
    <name evidence="1" type="ORF">OFLC_LOCUS1943</name>
</gene>
<name>A0A183H383_9BILA</name>
<evidence type="ECO:0000313" key="3">
    <source>
        <dbReference type="WBParaSite" id="OFLC_0000194201-mRNA-1"/>
    </source>
</evidence>
<protein>
    <submittedName>
        <fullName evidence="1 3">Uncharacterized protein</fullName>
    </submittedName>
</protein>
<keyword evidence="2" id="KW-1185">Reference proteome</keyword>
<sequence>MGGVGVCEWWLRDRVGVIGGPCFVVFHSV</sequence>
<proteinExistence type="predicted"/>
<organism evidence="3">
    <name type="scientific">Onchocerca flexuosa</name>
    <dbReference type="NCBI Taxonomy" id="387005"/>
    <lineage>
        <taxon>Eukaryota</taxon>
        <taxon>Metazoa</taxon>
        <taxon>Ecdysozoa</taxon>
        <taxon>Nematoda</taxon>
        <taxon>Chromadorea</taxon>
        <taxon>Rhabditida</taxon>
        <taxon>Spirurina</taxon>
        <taxon>Spiruromorpha</taxon>
        <taxon>Filarioidea</taxon>
        <taxon>Onchocercidae</taxon>
        <taxon>Onchocerca</taxon>
    </lineage>
</organism>
<dbReference type="WBParaSite" id="OFLC_0000194201-mRNA-1">
    <property type="protein sequence ID" value="OFLC_0000194201-mRNA-1"/>
    <property type="gene ID" value="OFLC_0000194201"/>
</dbReference>
<evidence type="ECO:0000313" key="1">
    <source>
        <dbReference type="EMBL" id="VDO31330.1"/>
    </source>
</evidence>
<dbReference type="EMBL" id="UZAJ01001033">
    <property type="protein sequence ID" value="VDO31330.1"/>
    <property type="molecule type" value="Genomic_DNA"/>
</dbReference>
<dbReference type="Proteomes" id="UP000267606">
    <property type="component" value="Unassembled WGS sequence"/>
</dbReference>
<reference evidence="3" key="1">
    <citation type="submission" date="2016-06" db="UniProtKB">
        <authorList>
            <consortium name="WormBaseParasite"/>
        </authorList>
    </citation>
    <scope>IDENTIFICATION</scope>
</reference>
<reference evidence="1 2" key="2">
    <citation type="submission" date="2018-11" db="EMBL/GenBank/DDBJ databases">
        <authorList>
            <consortium name="Pathogen Informatics"/>
        </authorList>
    </citation>
    <scope>NUCLEOTIDE SEQUENCE [LARGE SCALE GENOMIC DNA]</scope>
</reference>
<dbReference type="AlphaFoldDB" id="A0A183H383"/>